<evidence type="ECO:0000256" key="5">
    <source>
        <dbReference type="SAM" id="Phobius"/>
    </source>
</evidence>
<feature type="domain" description="NADH:quinone oxidoreductase/Mrp antiporter transmembrane" evidence="6">
    <location>
        <begin position="118"/>
        <end position="410"/>
    </location>
</feature>
<feature type="transmembrane region" description="Helical" evidence="5">
    <location>
        <begin position="318"/>
        <end position="339"/>
    </location>
</feature>
<feature type="transmembrane region" description="Helical" evidence="5">
    <location>
        <begin position="440"/>
        <end position="465"/>
    </location>
</feature>
<evidence type="ECO:0000256" key="1">
    <source>
        <dbReference type="ARBA" id="ARBA00004141"/>
    </source>
</evidence>
<feature type="transmembrane region" description="Helical" evidence="5">
    <location>
        <begin position="224"/>
        <end position="245"/>
    </location>
</feature>
<comment type="subcellular location">
    <subcellularLocation>
        <location evidence="1">Membrane</location>
        <topology evidence="1">Multi-pass membrane protein</topology>
    </subcellularLocation>
</comment>
<gene>
    <name evidence="7" type="ORF">D6D85_06970</name>
</gene>
<keyword evidence="8" id="KW-1185">Reference proteome</keyword>
<evidence type="ECO:0000313" key="8">
    <source>
        <dbReference type="Proteomes" id="UP000277582"/>
    </source>
</evidence>
<protein>
    <submittedName>
        <fullName evidence="7">NADH-quinone oxidoreductase subunit N</fullName>
    </submittedName>
</protein>
<organism evidence="7 8">
    <name type="scientific">Candidatus Methanodesulfokora washburnensis</name>
    <dbReference type="NCBI Taxonomy" id="2478471"/>
    <lineage>
        <taxon>Archaea</taxon>
        <taxon>Thermoproteota</taxon>
        <taxon>Candidatus Korarchaeia</taxon>
        <taxon>Candidatus Korarchaeia incertae sedis</taxon>
        <taxon>Candidatus Methanodesulfokora</taxon>
    </lineage>
</organism>
<dbReference type="Pfam" id="PF00361">
    <property type="entry name" value="Proton_antipo_M"/>
    <property type="match status" value="1"/>
</dbReference>
<feature type="transmembrane region" description="Helical" evidence="5">
    <location>
        <begin position="286"/>
        <end position="306"/>
    </location>
</feature>
<evidence type="ECO:0000256" key="2">
    <source>
        <dbReference type="ARBA" id="ARBA00022692"/>
    </source>
</evidence>
<keyword evidence="4 5" id="KW-0472">Membrane</keyword>
<dbReference type="EMBL" id="RCOS01000080">
    <property type="protein sequence ID" value="RSN75088.1"/>
    <property type="molecule type" value="Genomic_DNA"/>
</dbReference>
<evidence type="ECO:0000256" key="3">
    <source>
        <dbReference type="ARBA" id="ARBA00022989"/>
    </source>
</evidence>
<dbReference type="Proteomes" id="UP000277582">
    <property type="component" value="Unassembled WGS sequence"/>
</dbReference>
<feature type="transmembrane region" description="Helical" evidence="5">
    <location>
        <begin position="33"/>
        <end position="50"/>
    </location>
</feature>
<feature type="transmembrane region" description="Helical" evidence="5">
    <location>
        <begin position="99"/>
        <end position="116"/>
    </location>
</feature>
<feature type="transmembrane region" description="Helical" evidence="5">
    <location>
        <begin position="395"/>
        <end position="419"/>
    </location>
</feature>
<comment type="caution">
    <text evidence="7">The sequence shown here is derived from an EMBL/GenBank/DDBJ whole genome shotgun (WGS) entry which is preliminary data.</text>
</comment>
<feature type="transmembrane region" description="Helical" evidence="5">
    <location>
        <begin position="70"/>
        <end position="87"/>
    </location>
</feature>
<feature type="transmembrane region" description="Helical" evidence="5">
    <location>
        <begin position="257"/>
        <end position="279"/>
    </location>
</feature>
<accession>A0A3R9QYH5</accession>
<dbReference type="PANTHER" id="PTHR22773">
    <property type="entry name" value="NADH DEHYDROGENASE"/>
    <property type="match status" value="1"/>
</dbReference>
<feature type="transmembrane region" description="Helical" evidence="5">
    <location>
        <begin position="152"/>
        <end position="171"/>
    </location>
</feature>
<keyword evidence="3 5" id="KW-1133">Transmembrane helix</keyword>
<feature type="transmembrane region" description="Helical" evidence="5">
    <location>
        <begin position="360"/>
        <end position="383"/>
    </location>
</feature>
<keyword evidence="2 5" id="KW-0812">Transmembrane</keyword>
<dbReference type="AlphaFoldDB" id="A0A3R9QYH5"/>
<evidence type="ECO:0000256" key="4">
    <source>
        <dbReference type="ARBA" id="ARBA00023136"/>
    </source>
</evidence>
<feature type="transmembrane region" description="Helical" evidence="5">
    <location>
        <begin position="122"/>
        <end position="140"/>
    </location>
</feature>
<dbReference type="InterPro" id="IPR001750">
    <property type="entry name" value="ND/Mrp_TM"/>
</dbReference>
<feature type="transmembrane region" description="Helical" evidence="5">
    <location>
        <begin position="6"/>
        <end position="26"/>
    </location>
</feature>
<feature type="transmembrane region" description="Helical" evidence="5">
    <location>
        <begin position="191"/>
        <end position="212"/>
    </location>
</feature>
<reference evidence="7 8" key="1">
    <citation type="submission" date="2018-10" db="EMBL/GenBank/DDBJ databases">
        <title>Co-occurring genomic capacity for anaerobic methane metabolism and dissimilatory sulfite reduction discovered in the Korarchaeota.</title>
        <authorList>
            <person name="Mckay L.J."/>
            <person name="Dlakic M."/>
            <person name="Fields M.W."/>
            <person name="Delmont T.O."/>
            <person name="Eren A.M."/>
            <person name="Jay Z.J."/>
            <person name="Klingelsmith K.B."/>
            <person name="Rusch D.B."/>
            <person name="Inskeep W.P."/>
        </authorList>
    </citation>
    <scope>NUCLEOTIDE SEQUENCE [LARGE SCALE GENOMIC DNA]</scope>
    <source>
        <strain evidence="7 8">MDKW</strain>
    </source>
</reference>
<dbReference type="GO" id="GO:0016020">
    <property type="term" value="C:membrane"/>
    <property type="evidence" value="ECO:0007669"/>
    <property type="project" value="UniProtKB-SubCell"/>
</dbReference>
<sequence>MMEIMLWSLIAILGGLGLIIPTIDYVKGTRTGPYLALLATLLATLINLLMMGKNGTLFDGSLRVDPLSTYISIIASLGAFLVVLASLSQAKDWNTSPSLYSLILLSLLGVYFILYVNDVSVLIAGWALVAVASYAIVGMRKDYNSLESSAKYALMGVTSSSLMVLGLALVTGTIRTSSLSLSGNLPTNSSLLVLGILILVAAFGFKMGVVPFQGWLPDVYGGAHPLLVSFVSGVIKLISIGAFIRVLQPLIPLTGDYWFVAMAVLSIATMFYGNLAALVQKNVQRMMAYSSIAQAGYFLVAFAALSSAASKQIALQGIGLHVTTYVLAKVGIFIGLSYMARKGFDLTLDGLSGAGRKMKLSGFMFAILLFSLMGMPPLIGFWSKFMYIFYSVMELAPWLAFIGIVNSGISVGYYALVLKYMYFANPPEIKAEESSRDPELYVLLITGIMTVILGLGLAGYLAMLII</sequence>
<evidence type="ECO:0000259" key="6">
    <source>
        <dbReference type="Pfam" id="PF00361"/>
    </source>
</evidence>
<evidence type="ECO:0000313" key="7">
    <source>
        <dbReference type="EMBL" id="RSN75088.1"/>
    </source>
</evidence>
<name>A0A3R9QYH5_9CREN</name>
<proteinExistence type="predicted"/>